<dbReference type="Pfam" id="PF03364">
    <property type="entry name" value="Polyketide_cyc"/>
    <property type="match status" value="1"/>
</dbReference>
<accession>A0ABW1T2R8</accession>
<dbReference type="RefSeq" id="WP_386767297.1">
    <property type="nucleotide sequence ID" value="NZ_JBHSTI010000008.1"/>
</dbReference>
<dbReference type="InterPro" id="IPR023393">
    <property type="entry name" value="START-like_dom_sf"/>
</dbReference>
<keyword evidence="3" id="KW-1185">Reference proteome</keyword>
<reference evidence="3" key="1">
    <citation type="journal article" date="2019" name="Int. J. Syst. Evol. Microbiol.">
        <title>The Global Catalogue of Microorganisms (GCM) 10K type strain sequencing project: providing services to taxonomists for standard genome sequencing and annotation.</title>
        <authorList>
            <consortium name="The Broad Institute Genomics Platform"/>
            <consortium name="The Broad Institute Genome Sequencing Center for Infectious Disease"/>
            <person name="Wu L."/>
            <person name="Ma J."/>
        </authorList>
    </citation>
    <scope>NUCLEOTIDE SEQUENCE [LARGE SCALE GENOMIC DNA]</scope>
    <source>
        <strain evidence="3">CGMCC 4.7317</strain>
    </source>
</reference>
<organism evidence="2 3">
    <name type="scientific">Longivirga aurantiaca</name>
    <dbReference type="NCBI Taxonomy" id="1837743"/>
    <lineage>
        <taxon>Bacteria</taxon>
        <taxon>Bacillati</taxon>
        <taxon>Actinomycetota</taxon>
        <taxon>Actinomycetes</taxon>
        <taxon>Sporichthyales</taxon>
        <taxon>Sporichthyaceae</taxon>
        <taxon>Longivirga</taxon>
    </lineage>
</organism>
<evidence type="ECO:0000259" key="1">
    <source>
        <dbReference type="Pfam" id="PF03364"/>
    </source>
</evidence>
<dbReference type="PANTHER" id="PTHR39683">
    <property type="entry name" value="CONSERVED PROTEIN TB16.3"/>
    <property type="match status" value="1"/>
</dbReference>
<protein>
    <submittedName>
        <fullName evidence="2">SRPBCC family protein</fullName>
    </submittedName>
</protein>
<comment type="caution">
    <text evidence="2">The sequence shown here is derived from an EMBL/GenBank/DDBJ whole genome shotgun (WGS) entry which is preliminary data.</text>
</comment>
<feature type="domain" description="Coenzyme Q-binding protein COQ10 START" evidence="1">
    <location>
        <begin position="11"/>
        <end position="139"/>
    </location>
</feature>
<name>A0ABW1T2R8_9ACTN</name>
<evidence type="ECO:0000313" key="3">
    <source>
        <dbReference type="Proteomes" id="UP001596138"/>
    </source>
</evidence>
<sequence>MADRTESSIVIAAAPAAVMAVIADLRKYPEWSDGVKSVTVLTEYEDGRPADARFVVDAGAIKDTYELEYDWADDDSSVAWALTTGQMLKALDGVYELTGNGDGTTTVVYKLSVDVSIPMIGMIKRKAEKVIVDTALRGLKERVEGSG</sequence>
<dbReference type="EMBL" id="JBHSTI010000008">
    <property type="protein sequence ID" value="MFC6238784.1"/>
    <property type="molecule type" value="Genomic_DNA"/>
</dbReference>
<gene>
    <name evidence="2" type="ORF">ACFQGU_12925</name>
</gene>
<evidence type="ECO:0000313" key="2">
    <source>
        <dbReference type="EMBL" id="MFC6238784.1"/>
    </source>
</evidence>
<dbReference type="Proteomes" id="UP001596138">
    <property type="component" value="Unassembled WGS sequence"/>
</dbReference>
<proteinExistence type="predicted"/>
<dbReference type="InterPro" id="IPR005031">
    <property type="entry name" value="COQ10_START"/>
</dbReference>
<dbReference type="SUPFAM" id="SSF55961">
    <property type="entry name" value="Bet v1-like"/>
    <property type="match status" value="1"/>
</dbReference>
<dbReference type="Gene3D" id="3.30.530.20">
    <property type="match status" value="1"/>
</dbReference>
<dbReference type="PANTHER" id="PTHR39683:SF4">
    <property type="entry name" value="COENZYME Q-BINDING PROTEIN COQ10 START DOMAIN-CONTAINING PROTEIN"/>
    <property type="match status" value="1"/>
</dbReference>